<organism evidence="1 2">
    <name type="scientific">Trichinella spiralis</name>
    <name type="common">Trichina worm</name>
    <dbReference type="NCBI Taxonomy" id="6334"/>
    <lineage>
        <taxon>Eukaryota</taxon>
        <taxon>Metazoa</taxon>
        <taxon>Ecdysozoa</taxon>
        <taxon>Nematoda</taxon>
        <taxon>Enoplea</taxon>
        <taxon>Dorylaimia</taxon>
        <taxon>Trichinellida</taxon>
        <taxon>Trichinellidae</taxon>
        <taxon>Trichinella</taxon>
    </lineage>
</organism>
<gene>
    <name evidence="1" type="ORF">TSPI_08634</name>
</gene>
<evidence type="ECO:0000313" key="2">
    <source>
        <dbReference type="Proteomes" id="UP001558632"/>
    </source>
</evidence>
<keyword evidence="2" id="KW-1185">Reference proteome</keyword>
<sequence length="72" mass="8265">MRCHWATSCLHFRLTDESDVASDELATLFSSVARGVARGYLFENLENFYKLPIICRRRSPKHSPRANILPEA</sequence>
<keyword evidence="1" id="KW-0406">Ion transport</keyword>
<name>A0ABR3KFK5_TRISP</name>
<keyword evidence="1" id="KW-0813">Transport</keyword>
<evidence type="ECO:0000313" key="1">
    <source>
        <dbReference type="EMBL" id="KAL1236972.1"/>
    </source>
</evidence>
<proteinExistence type="predicted"/>
<comment type="caution">
    <text evidence="1">The sequence shown here is derived from an EMBL/GenBank/DDBJ whole genome shotgun (WGS) entry which is preliminary data.</text>
</comment>
<dbReference type="EMBL" id="JBEUSY010000358">
    <property type="protein sequence ID" value="KAL1236972.1"/>
    <property type="molecule type" value="Genomic_DNA"/>
</dbReference>
<reference evidence="1 2" key="1">
    <citation type="submission" date="2024-07" db="EMBL/GenBank/DDBJ databases">
        <title>Enhanced genomic and transcriptomic resources for Trichinella pseudospiralis and T. spiralis underpin the discovery of pronounced molecular differences between stages and species.</title>
        <authorList>
            <person name="Pasi K.K."/>
            <person name="La Rosa G."/>
            <person name="Gomez-Morales M.A."/>
            <person name="Tosini F."/>
            <person name="Sumanam S."/>
            <person name="Young N.D."/>
            <person name="Chang B.C."/>
            <person name="Robin G.B."/>
        </authorList>
    </citation>
    <scope>NUCLEOTIDE SEQUENCE [LARGE SCALE GENOMIC DNA]</scope>
    <source>
        <strain evidence="1">ISS534</strain>
    </source>
</reference>
<protein>
    <submittedName>
        <fullName evidence="1">Potassium channel</fullName>
    </submittedName>
</protein>
<dbReference type="GO" id="GO:0034220">
    <property type="term" value="P:monoatomic ion transmembrane transport"/>
    <property type="evidence" value="ECO:0007669"/>
    <property type="project" value="UniProtKB-KW"/>
</dbReference>
<dbReference type="Proteomes" id="UP001558632">
    <property type="component" value="Unassembled WGS sequence"/>
</dbReference>
<accession>A0ABR3KFK5</accession>
<keyword evidence="1" id="KW-0407">Ion channel</keyword>